<dbReference type="Proteomes" id="UP000471640">
    <property type="component" value="Unassembled WGS sequence"/>
</dbReference>
<gene>
    <name evidence="5" type="ORF">G3480_15455</name>
</gene>
<dbReference type="PANTHER" id="PTHR36306:SF5">
    <property type="entry name" value="SLR1535 PROTEIN"/>
    <property type="match status" value="1"/>
</dbReference>
<evidence type="ECO:0000313" key="5">
    <source>
        <dbReference type="EMBL" id="NEX21691.1"/>
    </source>
</evidence>
<evidence type="ECO:0000259" key="4">
    <source>
        <dbReference type="Pfam" id="PF03065"/>
    </source>
</evidence>
<evidence type="ECO:0000313" key="6">
    <source>
        <dbReference type="Proteomes" id="UP000471640"/>
    </source>
</evidence>
<feature type="region of interest" description="Disordered" evidence="3">
    <location>
        <begin position="388"/>
        <end position="419"/>
    </location>
</feature>
<feature type="compositionally biased region" description="Basic and acidic residues" evidence="3">
    <location>
        <begin position="410"/>
        <end position="419"/>
    </location>
</feature>
<dbReference type="InterPro" id="IPR011330">
    <property type="entry name" value="Glyco_hydro/deAcase_b/a-brl"/>
</dbReference>
<evidence type="ECO:0000256" key="2">
    <source>
        <dbReference type="ARBA" id="ARBA00023277"/>
    </source>
</evidence>
<feature type="compositionally biased region" description="Polar residues" evidence="3">
    <location>
        <begin position="399"/>
        <end position="409"/>
    </location>
</feature>
<keyword evidence="5" id="KW-0378">Hydrolase</keyword>
<feature type="domain" description="Glycoside hydrolase family 57 N-terminal" evidence="4">
    <location>
        <begin position="40"/>
        <end position="188"/>
    </location>
</feature>
<reference evidence="6" key="1">
    <citation type="journal article" date="2020" name="Microbiol. Resour. Announc.">
        <title>Draft Genome Sequences of Thiorhodococcus mannitoliphagus and Thiorhodococcus minor, Purple Sulfur Photosynthetic Bacteria in the Gammaproteobacterial Family Chromatiaceae.</title>
        <authorList>
            <person name="Aviles F.A."/>
            <person name="Meyer T.E."/>
            <person name="Kyndt J.A."/>
        </authorList>
    </citation>
    <scope>NUCLEOTIDE SEQUENCE [LARGE SCALE GENOMIC DNA]</scope>
    <source>
        <strain evidence="6">DSM 18266</strain>
    </source>
</reference>
<name>A0A6P1DXH7_9GAMM</name>
<dbReference type="Gene3D" id="3.20.110.20">
    <property type="match status" value="1"/>
</dbReference>
<accession>A0A6P1DXH7</accession>
<dbReference type="InterPro" id="IPR052046">
    <property type="entry name" value="GH57_Enzymes"/>
</dbReference>
<protein>
    <submittedName>
        <fullName evidence="5">Glycoside hydrolase family 57</fullName>
    </submittedName>
</protein>
<dbReference type="SUPFAM" id="SSF88713">
    <property type="entry name" value="Glycoside hydrolase/deacetylase"/>
    <property type="match status" value="1"/>
</dbReference>
<dbReference type="GO" id="GO:0005975">
    <property type="term" value="P:carbohydrate metabolic process"/>
    <property type="evidence" value="ECO:0007669"/>
    <property type="project" value="InterPro"/>
</dbReference>
<dbReference type="InterPro" id="IPR004300">
    <property type="entry name" value="Glyco_hydro_57_N"/>
</dbReference>
<proteinExistence type="inferred from homology"/>
<keyword evidence="2" id="KW-0119">Carbohydrate metabolism</keyword>
<dbReference type="EMBL" id="JAAIJR010000064">
    <property type="protein sequence ID" value="NEX21691.1"/>
    <property type="molecule type" value="Genomic_DNA"/>
</dbReference>
<dbReference type="Pfam" id="PF03065">
    <property type="entry name" value="Glyco_hydro_57"/>
    <property type="match status" value="1"/>
</dbReference>
<keyword evidence="6" id="KW-1185">Reference proteome</keyword>
<comment type="similarity">
    <text evidence="1">Belongs to the glycosyl hydrolase 57 family.</text>
</comment>
<dbReference type="PANTHER" id="PTHR36306">
    <property type="entry name" value="ALPHA-AMYLASE-RELATED-RELATED"/>
    <property type="match status" value="1"/>
</dbReference>
<sequence length="419" mass="46828">MHQPPGNLRLLIEAKPRDAEEIIRCYERAVRYAEVYADVARFHVGFSGVLLEQLLDPVVVDRYRHIIDIPQMLDRYRAAANIELVGMGYYHPIFPLIPCDDWLEQLERGRGIMERVLDRVPRGFWPPETAFTLEMIPALLQAGYEYVVVDGDHVLPEDGVSDGLRPYTACYDGLCMTVIPQHRDLSKAQSNGLDAQWLEDELRWRASASPRPDAERLFASWSDGENGSWFRQTSEPSGFFGRFFAPYMERCRSGSCSVLPVCISDYLAHAGPLPRATIQSGAWNVGCASDDALMHWAGSPAQREAIAQVRRLSRRYWTLCRCRPDGYEVAGDAMVHARRLILEAETSCFLCWGDAWIPHLYARTMPAEAALDEVTQALRQLGVEPGVSAEAAAGDATSGPASPSGIESVQQDKRSDPGR</sequence>
<evidence type="ECO:0000256" key="3">
    <source>
        <dbReference type="SAM" id="MobiDB-lite"/>
    </source>
</evidence>
<reference evidence="5 6" key="2">
    <citation type="submission" date="2020-02" db="EMBL/GenBank/DDBJ databases">
        <title>Genome sequences of Thiorhodococcus mannitoliphagus and Thiorhodococcus minor, purple sulfur photosynthetic bacteria in the gammaproteobacterial family, Chromatiaceae.</title>
        <authorList>
            <person name="Aviles F.A."/>
            <person name="Meyer T.E."/>
            <person name="Kyndt J.A."/>
        </authorList>
    </citation>
    <scope>NUCLEOTIDE SEQUENCE [LARGE SCALE GENOMIC DNA]</scope>
    <source>
        <strain evidence="5 6">DSM 18266</strain>
    </source>
</reference>
<dbReference type="GO" id="GO:0016787">
    <property type="term" value="F:hydrolase activity"/>
    <property type="evidence" value="ECO:0007669"/>
    <property type="project" value="UniProtKB-KW"/>
</dbReference>
<comment type="caution">
    <text evidence="5">The sequence shown here is derived from an EMBL/GenBank/DDBJ whole genome shotgun (WGS) entry which is preliminary data.</text>
</comment>
<organism evidence="5 6">
    <name type="scientific">Thiorhodococcus mannitoliphagus</name>
    <dbReference type="NCBI Taxonomy" id="329406"/>
    <lineage>
        <taxon>Bacteria</taxon>
        <taxon>Pseudomonadati</taxon>
        <taxon>Pseudomonadota</taxon>
        <taxon>Gammaproteobacteria</taxon>
        <taxon>Chromatiales</taxon>
        <taxon>Chromatiaceae</taxon>
        <taxon>Thiorhodococcus</taxon>
    </lineage>
</organism>
<dbReference type="AlphaFoldDB" id="A0A6P1DXH7"/>
<evidence type="ECO:0000256" key="1">
    <source>
        <dbReference type="ARBA" id="ARBA00006821"/>
    </source>
</evidence>